<evidence type="ECO:0000313" key="2">
    <source>
        <dbReference type="Proteomes" id="UP001162480"/>
    </source>
</evidence>
<evidence type="ECO:0000313" key="1">
    <source>
        <dbReference type="EMBL" id="CAI9717291.1"/>
    </source>
</evidence>
<keyword evidence="2" id="KW-1185">Reference proteome</keyword>
<name>A0AA36EWX6_OCTVU</name>
<reference evidence="1" key="1">
    <citation type="submission" date="2023-08" db="EMBL/GenBank/DDBJ databases">
        <authorList>
            <person name="Alioto T."/>
            <person name="Alioto T."/>
            <person name="Gomez Garrido J."/>
        </authorList>
    </citation>
    <scope>NUCLEOTIDE SEQUENCE</scope>
</reference>
<protein>
    <submittedName>
        <fullName evidence="1">Uncharacterized protein</fullName>
    </submittedName>
</protein>
<proteinExistence type="predicted"/>
<organism evidence="1 2">
    <name type="scientific">Octopus vulgaris</name>
    <name type="common">Common octopus</name>
    <dbReference type="NCBI Taxonomy" id="6645"/>
    <lineage>
        <taxon>Eukaryota</taxon>
        <taxon>Metazoa</taxon>
        <taxon>Spiralia</taxon>
        <taxon>Lophotrochozoa</taxon>
        <taxon>Mollusca</taxon>
        <taxon>Cephalopoda</taxon>
        <taxon>Coleoidea</taxon>
        <taxon>Octopodiformes</taxon>
        <taxon>Octopoda</taxon>
        <taxon>Incirrata</taxon>
        <taxon>Octopodidae</taxon>
        <taxon>Octopus</taxon>
    </lineage>
</organism>
<gene>
    <name evidence="1" type="ORF">OCTVUL_1B019746</name>
</gene>
<accession>A0AA36EWX6</accession>
<dbReference type="AlphaFoldDB" id="A0AA36EWX6"/>
<dbReference type="PANTHER" id="PTHR10492">
    <property type="match status" value="1"/>
</dbReference>
<dbReference type="Proteomes" id="UP001162480">
    <property type="component" value="Chromosome 2"/>
</dbReference>
<sequence>MDPAEKDNGVCSKRYQRDYISHTLIGNDFYLQYHHRNPRDGGFTASIHTGNREIVVDNRYAFPYNAWLLQKYEAHINLEYCASIKAVKYLYKYVLKGVDHATVSLHRQDGVALNVGNENQMDENSNYENCRYIGASEACCRLFEFPVQQR</sequence>
<dbReference type="PANTHER" id="PTHR10492:SF57">
    <property type="entry name" value="ATP-DEPENDENT DNA HELICASE"/>
    <property type="match status" value="1"/>
</dbReference>
<dbReference type="EMBL" id="OX597815">
    <property type="protein sequence ID" value="CAI9717291.1"/>
    <property type="molecule type" value="Genomic_DNA"/>
</dbReference>